<sequence>MPKKKNKTPSVTSAGGRWRDEETRVLIAIWGREEVKAKLGKWRSIEEAILEFLRENGIPTRNMRGQGYDGASNMSSKSKIRNVIDRLQDCCRYFLHSPKRSGALEKVIKHNIGDETKRKLLLDLCKTRRAERHNAYQHFYQACVFIVETLQMIAYSRHLDKYGDKYADWDTGNRSDAHQILKSITSYQFIVVFLVVYQYLSHLAGITVRL</sequence>
<evidence type="ECO:0000256" key="1">
    <source>
        <dbReference type="SAM" id="Phobius"/>
    </source>
</evidence>
<dbReference type="AlphaFoldDB" id="A0A8J9W0I3"/>
<keyword evidence="1" id="KW-1133">Transmembrane helix</keyword>
<keyword evidence="1" id="KW-0812">Transmembrane</keyword>
<reference evidence="2" key="1">
    <citation type="submission" date="2022-01" db="EMBL/GenBank/DDBJ databases">
        <authorList>
            <person name="Braso-Vives M."/>
        </authorList>
    </citation>
    <scope>NUCLEOTIDE SEQUENCE</scope>
</reference>
<dbReference type="EMBL" id="OV696686">
    <property type="protein sequence ID" value="CAH1233169.1"/>
    <property type="molecule type" value="Genomic_DNA"/>
</dbReference>
<keyword evidence="3" id="KW-1185">Reference proteome</keyword>
<gene>
    <name evidence="2" type="primary">Hypp621</name>
    <name evidence="2" type="ORF">BLAG_LOCUS2014</name>
</gene>
<dbReference type="PANTHER" id="PTHR46289">
    <property type="entry name" value="52 KDA REPRESSOR OF THE INHIBITOR OF THE PROTEIN KINASE-LIKE PROTEIN-RELATED"/>
    <property type="match status" value="1"/>
</dbReference>
<proteinExistence type="predicted"/>
<dbReference type="InterPro" id="IPR052958">
    <property type="entry name" value="IFN-induced_PKR_regulator"/>
</dbReference>
<protein>
    <submittedName>
        <fullName evidence="2">Hypp621 protein</fullName>
    </submittedName>
</protein>
<dbReference type="Proteomes" id="UP000838412">
    <property type="component" value="Chromosome 1"/>
</dbReference>
<organism evidence="2 3">
    <name type="scientific">Branchiostoma lanceolatum</name>
    <name type="common">Common lancelet</name>
    <name type="synonym">Amphioxus lanceolatum</name>
    <dbReference type="NCBI Taxonomy" id="7740"/>
    <lineage>
        <taxon>Eukaryota</taxon>
        <taxon>Metazoa</taxon>
        <taxon>Chordata</taxon>
        <taxon>Cephalochordata</taxon>
        <taxon>Leptocardii</taxon>
        <taxon>Amphioxiformes</taxon>
        <taxon>Branchiostomatidae</taxon>
        <taxon>Branchiostoma</taxon>
    </lineage>
</organism>
<evidence type="ECO:0000313" key="2">
    <source>
        <dbReference type="EMBL" id="CAH1233169.1"/>
    </source>
</evidence>
<feature type="transmembrane region" description="Helical" evidence="1">
    <location>
        <begin position="184"/>
        <end position="200"/>
    </location>
</feature>
<name>A0A8J9W0I3_BRALA</name>
<dbReference type="PANTHER" id="PTHR46289:SF16">
    <property type="entry name" value="52 KDA REPRESSOR OF THE INHIBITOR OF THE PROTEIN KINASE"/>
    <property type="match status" value="1"/>
</dbReference>
<accession>A0A8J9W0I3</accession>
<dbReference type="OrthoDB" id="6158035at2759"/>
<keyword evidence="1" id="KW-0472">Membrane</keyword>
<evidence type="ECO:0000313" key="3">
    <source>
        <dbReference type="Proteomes" id="UP000838412"/>
    </source>
</evidence>